<keyword evidence="3" id="KW-0808">Transferase</keyword>
<keyword evidence="11" id="KW-1185">Reference proteome</keyword>
<dbReference type="FunFam" id="3.10.110.10:FF:000101">
    <property type="entry name" value="Ubiquitin-conjugating enzyme E2 D2"/>
    <property type="match status" value="1"/>
</dbReference>
<dbReference type="RefSeq" id="XP_035866233.1">
    <property type="nucleotide sequence ID" value="XM_036010340.1"/>
</dbReference>
<dbReference type="Pfam" id="PF00179">
    <property type="entry name" value="UQ_con"/>
    <property type="match status" value="1"/>
</dbReference>
<evidence type="ECO:0000259" key="10">
    <source>
        <dbReference type="PROSITE" id="PS50127"/>
    </source>
</evidence>
<comment type="catalytic activity">
    <reaction evidence="1">
        <text>S-ubiquitinyl-[E1 ubiquitin-activating enzyme]-L-cysteine + [E2 ubiquitin-conjugating enzyme]-L-cysteine = [E1 ubiquitin-activating enzyme]-L-cysteine + S-ubiquitinyl-[E2 ubiquitin-conjugating enzyme]-L-cysteine.</text>
        <dbReference type="EC" id="2.3.2.23"/>
    </reaction>
</comment>
<evidence type="ECO:0000256" key="3">
    <source>
        <dbReference type="ARBA" id="ARBA00022679"/>
    </source>
</evidence>
<evidence type="ECO:0000256" key="6">
    <source>
        <dbReference type="ARBA" id="ARBA00022840"/>
    </source>
</evidence>
<reference evidence="12" key="1">
    <citation type="submission" date="2025-08" db="UniProtKB">
        <authorList>
            <consortium name="RefSeq"/>
        </authorList>
    </citation>
    <scope>IDENTIFICATION</scope>
    <source>
        <tissue evidence="12">Muscle</tissue>
    </source>
</reference>
<comment type="catalytic activity">
    <reaction evidence="7">
        <text>S-ubiquitinyl-[E1 ubiquitin-activating enzyme]-L-cysteine + [acceptor protein]-L-lysine = [E1 ubiquitin-activating enzyme]-L-cysteine + N(6)-monoubiquitinyl-[acceptor protein]-L-lysine.</text>
        <dbReference type="EC" id="2.3.2.24"/>
    </reaction>
</comment>
<dbReference type="PROSITE" id="PS00183">
    <property type="entry name" value="UBC_1"/>
    <property type="match status" value="1"/>
</dbReference>
<evidence type="ECO:0000313" key="11">
    <source>
        <dbReference type="Proteomes" id="UP000504628"/>
    </source>
</evidence>
<evidence type="ECO:0000256" key="9">
    <source>
        <dbReference type="RuleBase" id="RU362109"/>
    </source>
</evidence>
<evidence type="ECO:0000256" key="1">
    <source>
        <dbReference type="ARBA" id="ARBA00000485"/>
    </source>
</evidence>
<dbReference type="CTD" id="51619"/>
<dbReference type="PANTHER" id="PTHR24068">
    <property type="entry name" value="UBIQUITIN-CONJUGATING ENZYME E2"/>
    <property type="match status" value="1"/>
</dbReference>
<keyword evidence="5 9" id="KW-0833">Ubl conjugation pathway</keyword>
<evidence type="ECO:0000256" key="2">
    <source>
        <dbReference type="ARBA" id="ARBA00004906"/>
    </source>
</evidence>
<dbReference type="InterPro" id="IPR023313">
    <property type="entry name" value="UBQ-conjugating_AS"/>
</dbReference>
<dbReference type="OrthoDB" id="7851174at2759"/>
<dbReference type="CDD" id="cd23792">
    <property type="entry name" value="UBCc_UBE2D"/>
    <property type="match status" value="1"/>
</dbReference>
<gene>
    <name evidence="12" type="primary">UBE2D4</name>
</gene>
<feature type="active site" description="Glycyl thioester intermediate" evidence="8">
    <location>
        <position position="85"/>
    </location>
</feature>
<organism evidence="11 12">
    <name type="scientific">Phyllostomus discolor</name>
    <name type="common">pale spear-nosed bat</name>
    <dbReference type="NCBI Taxonomy" id="89673"/>
    <lineage>
        <taxon>Eukaryota</taxon>
        <taxon>Metazoa</taxon>
        <taxon>Chordata</taxon>
        <taxon>Craniata</taxon>
        <taxon>Vertebrata</taxon>
        <taxon>Euteleostomi</taxon>
        <taxon>Mammalia</taxon>
        <taxon>Eutheria</taxon>
        <taxon>Laurasiatheria</taxon>
        <taxon>Chiroptera</taxon>
        <taxon>Yangochiroptera</taxon>
        <taxon>Phyllostomidae</taxon>
        <taxon>Phyllostominae</taxon>
        <taxon>Phyllostomus</taxon>
    </lineage>
</organism>
<evidence type="ECO:0000256" key="7">
    <source>
        <dbReference type="ARBA" id="ARBA00035845"/>
    </source>
</evidence>
<dbReference type="PROSITE" id="PS50127">
    <property type="entry name" value="UBC_2"/>
    <property type="match status" value="1"/>
</dbReference>
<evidence type="ECO:0000256" key="4">
    <source>
        <dbReference type="ARBA" id="ARBA00022741"/>
    </source>
</evidence>
<sequence>MALKRIQKELTDLQRDPPAQCSAGPVGDDWFYWQATITGPNESPYQGGVFFLNIHFPTDYPFKPPKVAFTTKIYHPNVSSNGSICLDVLQSLWSPSLTVSKVLLSICALLSDPNPDDPLMPEIAHTYKANREKYAPPLGPFEPRGYPPWAGASWLTRFRQTTSCPSLGLPVGVLGSDSHSLVNMPFGSEKGGDKTCSPSLAAHQLLAPNPKALLPGLPLRQQSQWSAKHGLRSI</sequence>
<dbReference type="GO" id="GO:0005524">
    <property type="term" value="F:ATP binding"/>
    <property type="evidence" value="ECO:0007669"/>
    <property type="project" value="UniProtKB-UniRule"/>
</dbReference>
<dbReference type="InterPro" id="IPR016135">
    <property type="entry name" value="UBQ-conjugating_enzyme/RWD"/>
</dbReference>
<keyword evidence="6 9" id="KW-0067">ATP-binding</keyword>
<dbReference type="AlphaFoldDB" id="A0A7E6CGX6"/>
<evidence type="ECO:0000256" key="5">
    <source>
        <dbReference type="ARBA" id="ARBA00022786"/>
    </source>
</evidence>
<comment type="similarity">
    <text evidence="9">Belongs to the ubiquitin-conjugating enzyme family.</text>
</comment>
<dbReference type="InParanoid" id="A0A7E6CGX6"/>
<dbReference type="InterPro" id="IPR000608">
    <property type="entry name" value="UBC"/>
</dbReference>
<proteinExistence type="inferred from homology"/>
<evidence type="ECO:0000256" key="8">
    <source>
        <dbReference type="PROSITE-ProRule" id="PRU10133"/>
    </source>
</evidence>
<dbReference type="GeneID" id="114490239"/>
<feature type="domain" description="UBC core" evidence="10">
    <location>
        <begin position="1"/>
        <end position="147"/>
    </location>
</feature>
<keyword evidence="4 9" id="KW-0547">Nucleotide-binding</keyword>
<protein>
    <submittedName>
        <fullName evidence="12">Ubiquitin-conjugating enzyme E2 D4 isoform X1</fullName>
    </submittedName>
</protein>
<dbReference type="SUPFAM" id="SSF54495">
    <property type="entry name" value="UBC-like"/>
    <property type="match status" value="1"/>
</dbReference>
<evidence type="ECO:0000313" key="12">
    <source>
        <dbReference type="RefSeq" id="XP_035866233.1"/>
    </source>
</evidence>
<dbReference type="Proteomes" id="UP000504628">
    <property type="component" value="Chromosome 10"/>
</dbReference>
<comment type="pathway">
    <text evidence="2">Protein modification; protein ubiquitination.</text>
</comment>
<dbReference type="GO" id="GO:0061631">
    <property type="term" value="F:ubiquitin conjugating enzyme activity"/>
    <property type="evidence" value="ECO:0007669"/>
    <property type="project" value="UniProtKB-EC"/>
</dbReference>
<dbReference type="Gene3D" id="3.10.110.10">
    <property type="entry name" value="Ubiquitin Conjugating Enzyme"/>
    <property type="match status" value="1"/>
</dbReference>
<dbReference type="SMART" id="SM00212">
    <property type="entry name" value="UBCc"/>
    <property type="match status" value="1"/>
</dbReference>
<accession>A0A7E6CGX6</accession>
<name>A0A7E6CGX6_9CHIR</name>